<gene>
    <name evidence="3" type="ORF">HF838_07830</name>
</gene>
<dbReference type="Pfam" id="PF13349">
    <property type="entry name" value="DUF4097"/>
    <property type="match status" value="1"/>
</dbReference>
<reference evidence="3 4" key="1">
    <citation type="submission" date="2020-04" db="EMBL/GenBank/DDBJ databases">
        <authorList>
            <person name="Hitch T.C.A."/>
            <person name="Wylensek D."/>
            <person name="Clavel T."/>
        </authorList>
    </citation>
    <scope>NUCLEOTIDE SEQUENCE [LARGE SCALE GENOMIC DNA]</scope>
    <source>
        <strain evidence="3 4">WB01_D5_05</strain>
    </source>
</reference>
<organism evidence="3 4">
    <name type="scientific">Aneurinibacillus aneurinilyticus</name>
    <name type="common">Bacillus aneurinolyticus</name>
    <dbReference type="NCBI Taxonomy" id="1391"/>
    <lineage>
        <taxon>Bacteria</taxon>
        <taxon>Bacillati</taxon>
        <taxon>Bacillota</taxon>
        <taxon>Bacilli</taxon>
        <taxon>Bacillales</taxon>
        <taxon>Paenibacillaceae</taxon>
        <taxon>Aneurinibacillus group</taxon>
        <taxon>Aneurinibacillus</taxon>
    </lineage>
</organism>
<feature type="domain" description="DUF4097" evidence="2">
    <location>
        <begin position="45"/>
        <end position="292"/>
    </location>
</feature>
<protein>
    <submittedName>
        <fullName evidence="3">DUF4097 domain-containing protein</fullName>
    </submittedName>
</protein>
<dbReference type="PANTHER" id="PTHR34094">
    <property type="match status" value="1"/>
</dbReference>
<dbReference type="PANTHER" id="PTHR34094:SF1">
    <property type="entry name" value="PROTEIN FAM185A"/>
    <property type="match status" value="1"/>
</dbReference>
<dbReference type="Proteomes" id="UP000561326">
    <property type="component" value="Unassembled WGS sequence"/>
</dbReference>
<dbReference type="RefSeq" id="WP_168974960.1">
    <property type="nucleotide sequence ID" value="NZ_JABAGO010000010.1"/>
</dbReference>
<evidence type="ECO:0000259" key="2">
    <source>
        <dbReference type="Pfam" id="PF13349"/>
    </source>
</evidence>
<dbReference type="EMBL" id="JABAGO010000010">
    <property type="protein sequence ID" value="NME98169.1"/>
    <property type="molecule type" value="Genomic_DNA"/>
</dbReference>
<evidence type="ECO:0000313" key="4">
    <source>
        <dbReference type="Proteomes" id="UP000561326"/>
    </source>
</evidence>
<name>A0A848CUU2_ANEAE</name>
<evidence type="ECO:0000313" key="3">
    <source>
        <dbReference type="EMBL" id="NME98169.1"/>
    </source>
</evidence>
<feature type="compositionally biased region" description="Polar residues" evidence="1">
    <location>
        <begin position="278"/>
        <end position="292"/>
    </location>
</feature>
<comment type="caution">
    <text evidence="3">The sequence shown here is derived from an EMBL/GenBank/DDBJ whole genome shotgun (WGS) entry which is preliminary data.</text>
</comment>
<dbReference type="AlphaFoldDB" id="A0A848CUU2"/>
<sequence length="292" mass="31663">MKKLIGFLFIVFGVSMLLSILTSSVLGGALSKEGRQVRTASLDNIENMNINMPSADVRIIPEDRQDVEAVLQGRNVDKNQLSVKQSGNTLKVGLEQGKFQWFTFSNDLTLDLHIPQEYSRNMMIKASSGNIEFEGVDENRTTLEKLELDMGSGTATLDNLDVKLLKHKGSSGSIQIKNVTAEATDIDISSGDVELDHYSGSLRANLSSGDLRTEFEELTGPVKIGMTSGSVSLHMPENADFVLQGNTSNGSIRCDLPLQNRKENEGTHLSGSYGNGSHPVQITASSGDITIE</sequence>
<dbReference type="InterPro" id="IPR025164">
    <property type="entry name" value="Toastrack_DUF4097"/>
</dbReference>
<feature type="region of interest" description="Disordered" evidence="1">
    <location>
        <begin position="262"/>
        <end position="292"/>
    </location>
</feature>
<proteinExistence type="predicted"/>
<dbReference type="Gene3D" id="2.160.20.120">
    <property type="match status" value="1"/>
</dbReference>
<accession>A0A848CUU2</accession>
<evidence type="ECO:0000256" key="1">
    <source>
        <dbReference type="SAM" id="MobiDB-lite"/>
    </source>
</evidence>